<keyword evidence="1" id="KW-1133">Transmembrane helix</keyword>
<dbReference type="InterPro" id="IPR026961">
    <property type="entry name" value="PGG_dom"/>
</dbReference>
<evidence type="ECO:0000313" key="3">
    <source>
        <dbReference type="EMBL" id="CAK9171105.1"/>
    </source>
</evidence>
<evidence type="ECO:0000256" key="1">
    <source>
        <dbReference type="SAM" id="Phobius"/>
    </source>
</evidence>
<sequence>MVKDNIIHIALEHEDENMVQCFLDTFRGTCNDLVTQKDVDGNTTLHLMAASNLKMPQLINHFMADKAALNKQNCTPLDMAPRKHGDLWMALSRAGSTSSFQKVMSCRQSEIKKVTVEKDLLAQEKEKLAEMRKTFDTNMIVAAVIATVPFTAGFTMPGGYNESGTQNPVPGMALLSQKICFSSIYEKFYIFEKYAYATMYLITAAILAMMVAFSTTTYVVLEQSLTLAITTCVVGVISILISFLLRCKFMW</sequence>
<organism evidence="3 4">
    <name type="scientific">Ilex paraguariensis</name>
    <name type="common">yerba mate</name>
    <dbReference type="NCBI Taxonomy" id="185542"/>
    <lineage>
        <taxon>Eukaryota</taxon>
        <taxon>Viridiplantae</taxon>
        <taxon>Streptophyta</taxon>
        <taxon>Embryophyta</taxon>
        <taxon>Tracheophyta</taxon>
        <taxon>Spermatophyta</taxon>
        <taxon>Magnoliopsida</taxon>
        <taxon>eudicotyledons</taxon>
        <taxon>Gunneridae</taxon>
        <taxon>Pentapetalae</taxon>
        <taxon>asterids</taxon>
        <taxon>campanulids</taxon>
        <taxon>Aquifoliales</taxon>
        <taxon>Aquifoliaceae</taxon>
        <taxon>Ilex</taxon>
    </lineage>
</organism>
<name>A0ABC8TNS1_9AQUA</name>
<keyword evidence="1" id="KW-0812">Transmembrane</keyword>
<dbReference type="Pfam" id="PF13962">
    <property type="entry name" value="PGG"/>
    <property type="match status" value="1"/>
</dbReference>
<evidence type="ECO:0000313" key="4">
    <source>
        <dbReference type="Proteomes" id="UP001642360"/>
    </source>
</evidence>
<evidence type="ECO:0000259" key="2">
    <source>
        <dbReference type="Pfam" id="PF13962"/>
    </source>
</evidence>
<proteinExistence type="predicted"/>
<feature type="transmembrane region" description="Helical" evidence="1">
    <location>
        <begin position="194"/>
        <end position="213"/>
    </location>
</feature>
<comment type="caution">
    <text evidence="3">The sequence shown here is derived from an EMBL/GenBank/DDBJ whole genome shotgun (WGS) entry which is preliminary data.</text>
</comment>
<dbReference type="EMBL" id="CAUOFW020005649">
    <property type="protein sequence ID" value="CAK9171105.1"/>
    <property type="molecule type" value="Genomic_DNA"/>
</dbReference>
<feature type="domain" description="PGG" evidence="2">
    <location>
        <begin position="130"/>
        <end position="245"/>
    </location>
</feature>
<feature type="transmembrane region" description="Helical" evidence="1">
    <location>
        <begin position="225"/>
        <end position="245"/>
    </location>
</feature>
<dbReference type="InterPro" id="IPR036770">
    <property type="entry name" value="Ankyrin_rpt-contain_sf"/>
</dbReference>
<dbReference type="PANTHER" id="PTHR24177">
    <property type="entry name" value="CASKIN"/>
    <property type="match status" value="1"/>
</dbReference>
<protein>
    <recommendedName>
        <fullName evidence="2">PGG domain-containing protein</fullName>
    </recommendedName>
</protein>
<keyword evidence="4" id="KW-1185">Reference proteome</keyword>
<dbReference type="SUPFAM" id="SSF48403">
    <property type="entry name" value="Ankyrin repeat"/>
    <property type="match status" value="1"/>
</dbReference>
<reference evidence="3 4" key="1">
    <citation type="submission" date="2024-02" db="EMBL/GenBank/DDBJ databases">
        <authorList>
            <person name="Vignale AGUSTIN F."/>
            <person name="Sosa J E."/>
            <person name="Modenutti C."/>
        </authorList>
    </citation>
    <scope>NUCLEOTIDE SEQUENCE [LARGE SCALE GENOMIC DNA]</scope>
</reference>
<gene>
    <name evidence="3" type="ORF">ILEXP_LOCUS40637</name>
</gene>
<dbReference type="Proteomes" id="UP001642360">
    <property type="component" value="Unassembled WGS sequence"/>
</dbReference>
<dbReference type="PANTHER" id="PTHR24177:SF468">
    <property type="entry name" value="PGG DOMAIN-CONTAINING PROTEIN"/>
    <property type="match status" value="1"/>
</dbReference>
<dbReference type="Gene3D" id="1.25.40.20">
    <property type="entry name" value="Ankyrin repeat-containing domain"/>
    <property type="match status" value="1"/>
</dbReference>
<dbReference type="AlphaFoldDB" id="A0ABC8TNS1"/>
<keyword evidence="1" id="KW-0472">Membrane</keyword>
<accession>A0ABC8TNS1</accession>